<keyword evidence="1" id="KW-0802">TPR repeat</keyword>
<comment type="caution">
    <text evidence="3">The sequence shown here is derived from an EMBL/GenBank/DDBJ whole genome shotgun (WGS) entry which is preliminary data.</text>
</comment>
<dbReference type="PANTHER" id="PTHR12558:SF13">
    <property type="entry name" value="CELL DIVISION CYCLE PROTEIN 27 HOMOLOG"/>
    <property type="match status" value="1"/>
</dbReference>
<dbReference type="InterPro" id="IPR011990">
    <property type="entry name" value="TPR-like_helical_dom_sf"/>
</dbReference>
<dbReference type="Gene3D" id="1.25.40.10">
    <property type="entry name" value="Tetratricopeptide repeat domain"/>
    <property type="match status" value="2"/>
</dbReference>
<dbReference type="EMBL" id="JACHCF010000001">
    <property type="protein sequence ID" value="MBB5619561.1"/>
    <property type="molecule type" value="Genomic_DNA"/>
</dbReference>
<evidence type="ECO:0000313" key="3">
    <source>
        <dbReference type="EMBL" id="MBB5619561.1"/>
    </source>
</evidence>
<organism evidence="3 4">
    <name type="scientific">Pedobacter cryoconitis</name>
    <dbReference type="NCBI Taxonomy" id="188932"/>
    <lineage>
        <taxon>Bacteria</taxon>
        <taxon>Pseudomonadati</taxon>
        <taxon>Bacteroidota</taxon>
        <taxon>Sphingobacteriia</taxon>
        <taxon>Sphingobacteriales</taxon>
        <taxon>Sphingobacteriaceae</taxon>
        <taxon>Pedobacter</taxon>
    </lineage>
</organism>
<dbReference type="PROSITE" id="PS50005">
    <property type="entry name" value="TPR"/>
    <property type="match status" value="1"/>
</dbReference>
<dbReference type="SMART" id="SM00028">
    <property type="entry name" value="TPR"/>
    <property type="match status" value="3"/>
</dbReference>
<reference evidence="3 4" key="1">
    <citation type="submission" date="2020-08" db="EMBL/GenBank/DDBJ databases">
        <title>Genomic Encyclopedia of Type Strains, Phase IV (KMG-V): Genome sequencing to study the core and pangenomes of soil and plant-associated prokaryotes.</title>
        <authorList>
            <person name="Whitman W."/>
        </authorList>
    </citation>
    <scope>NUCLEOTIDE SEQUENCE [LARGE SCALE GENOMIC DNA]</scope>
    <source>
        <strain evidence="3 4">MP7CTX6</strain>
    </source>
</reference>
<dbReference type="Proteomes" id="UP000537718">
    <property type="component" value="Unassembled WGS sequence"/>
</dbReference>
<dbReference type="InterPro" id="IPR019734">
    <property type="entry name" value="TPR_rpt"/>
</dbReference>
<proteinExistence type="predicted"/>
<keyword evidence="2" id="KW-0732">Signal</keyword>
<feature type="signal peptide" evidence="2">
    <location>
        <begin position="1"/>
        <end position="20"/>
    </location>
</feature>
<dbReference type="SUPFAM" id="SSF48452">
    <property type="entry name" value="TPR-like"/>
    <property type="match status" value="1"/>
</dbReference>
<evidence type="ECO:0000256" key="1">
    <source>
        <dbReference type="PROSITE-ProRule" id="PRU00339"/>
    </source>
</evidence>
<dbReference type="AlphaFoldDB" id="A0A7W8YPU0"/>
<evidence type="ECO:0000313" key="4">
    <source>
        <dbReference type="Proteomes" id="UP000537718"/>
    </source>
</evidence>
<evidence type="ECO:0000256" key="2">
    <source>
        <dbReference type="SAM" id="SignalP"/>
    </source>
</evidence>
<dbReference type="RefSeq" id="WP_183865686.1">
    <property type="nucleotide sequence ID" value="NZ_JACHCF010000001.1"/>
</dbReference>
<sequence length="289" mass="34012">MNYPKIFYTLLLLLSMQACAQKKDQSDVEASKALSVQDSARIRTYTKEIDNAPLYSVKRQKYLDSVLLIVPTNAYAWQQKAMPLFKQKKYEIGMSYLDSAVKYDKTNHYLEYRAFIKCVFQKNYNAAIKDFDAAQKIKGNAYVMDHTYEFYKGLCYLQLNKFDTAKNLFKNCINQDRAKLGYKWVNTSSLFYLGICFFEEGNYKMAMDSFDESLVRYNNFTEAKYYKAICLESLGKRKEALVFVKEAEADCKVGYTIPETNTMYEIYPYQTNKYILQYYRERLEGVKNE</sequence>
<dbReference type="Pfam" id="PF13174">
    <property type="entry name" value="TPR_6"/>
    <property type="match status" value="2"/>
</dbReference>
<dbReference type="PANTHER" id="PTHR12558">
    <property type="entry name" value="CELL DIVISION CYCLE 16,23,27"/>
    <property type="match status" value="1"/>
</dbReference>
<dbReference type="PROSITE" id="PS51257">
    <property type="entry name" value="PROKAR_LIPOPROTEIN"/>
    <property type="match status" value="1"/>
</dbReference>
<feature type="repeat" description="TPR" evidence="1">
    <location>
        <begin position="187"/>
        <end position="220"/>
    </location>
</feature>
<accession>A0A7W8YPU0</accession>
<protein>
    <submittedName>
        <fullName evidence="3">Tetratricopeptide (TPR) repeat protein</fullName>
    </submittedName>
</protein>
<name>A0A7W8YPU0_9SPHI</name>
<feature type="chain" id="PRO_5031104952" evidence="2">
    <location>
        <begin position="21"/>
        <end position="289"/>
    </location>
</feature>
<gene>
    <name evidence="3" type="ORF">HDE69_000597</name>
</gene>